<dbReference type="Proteomes" id="UP001528673">
    <property type="component" value="Unassembled WGS sequence"/>
</dbReference>
<evidence type="ECO:0000256" key="1">
    <source>
        <dbReference type="ARBA" id="ARBA00012528"/>
    </source>
</evidence>
<dbReference type="PANTHER" id="PTHR45138">
    <property type="entry name" value="REGULATORY COMPONENTS OF SENSORY TRANSDUCTION SYSTEM"/>
    <property type="match status" value="1"/>
</dbReference>
<organism evidence="5 6">
    <name type="scientific">Curvibacter cyanobacteriorum</name>
    <dbReference type="NCBI Taxonomy" id="3026422"/>
    <lineage>
        <taxon>Bacteria</taxon>
        <taxon>Pseudomonadati</taxon>
        <taxon>Pseudomonadota</taxon>
        <taxon>Betaproteobacteria</taxon>
        <taxon>Burkholderiales</taxon>
        <taxon>Comamonadaceae</taxon>
        <taxon>Curvibacter</taxon>
    </lineage>
</organism>
<dbReference type="SMART" id="SM00267">
    <property type="entry name" value="GGDEF"/>
    <property type="match status" value="1"/>
</dbReference>
<feature type="transmembrane region" description="Helical" evidence="3">
    <location>
        <begin position="47"/>
        <end position="65"/>
    </location>
</feature>
<dbReference type="RefSeq" id="WP_273950569.1">
    <property type="nucleotide sequence ID" value="NZ_JAQSIP010000003.1"/>
</dbReference>
<dbReference type="CDD" id="cd01949">
    <property type="entry name" value="GGDEF"/>
    <property type="match status" value="1"/>
</dbReference>
<gene>
    <name evidence="5" type="ORF">PSQ40_08465</name>
</gene>
<keyword evidence="5" id="KW-0548">Nucleotidyltransferase</keyword>
<dbReference type="GO" id="GO:0052621">
    <property type="term" value="F:diguanylate cyclase activity"/>
    <property type="evidence" value="ECO:0007669"/>
    <property type="project" value="UniProtKB-EC"/>
</dbReference>
<comment type="catalytic activity">
    <reaction evidence="2">
        <text>2 GTP = 3',3'-c-di-GMP + 2 diphosphate</text>
        <dbReference type="Rhea" id="RHEA:24898"/>
        <dbReference type="ChEBI" id="CHEBI:33019"/>
        <dbReference type="ChEBI" id="CHEBI:37565"/>
        <dbReference type="ChEBI" id="CHEBI:58805"/>
        <dbReference type="EC" id="2.7.7.65"/>
    </reaction>
</comment>
<dbReference type="InterPro" id="IPR050469">
    <property type="entry name" value="Diguanylate_Cyclase"/>
</dbReference>
<dbReference type="NCBIfam" id="TIGR00254">
    <property type="entry name" value="GGDEF"/>
    <property type="match status" value="1"/>
</dbReference>
<dbReference type="SUPFAM" id="SSF55073">
    <property type="entry name" value="Nucleotide cyclase"/>
    <property type="match status" value="1"/>
</dbReference>
<evidence type="ECO:0000259" key="4">
    <source>
        <dbReference type="PROSITE" id="PS50887"/>
    </source>
</evidence>
<protein>
    <recommendedName>
        <fullName evidence="1">diguanylate cyclase</fullName>
        <ecNumber evidence="1">2.7.7.65</ecNumber>
    </recommendedName>
</protein>
<dbReference type="InterPro" id="IPR029787">
    <property type="entry name" value="Nucleotide_cyclase"/>
</dbReference>
<dbReference type="PANTHER" id="PTHR45138:SF9">
    <property type="entry name" value="DIGUANYLATE CYCLASE DGCM-RELATED"/>
    <property type="match status" value="1"/>
</dbReference>
<comment type="caution">
    <text evidence="5">The sequence shown here is derived from an EMBL/GenBank/DDBJ whole genome shotgun (WGS) entry which is preliminary data.</text>
</comment>
<dbReference type="Pfam" id="PF00990">
    <property type="entry name" value="GGDEF"/>
    <property type="match status" value="1"/>
</dbReference>
<feature type="transmembrane region" description="Helical" evidence="3">
    <location>
        <begin position="149"/>
        <end position="169"/>
    </location>
</feature>
<keyword evidence="6" id="KW-1185">Reference proteome</keyword>
<evidence type="ECO:0000313" key="6">
    <source>
        <dbReference type="Proteomes" id="UP001528673"/>
    </source>
</evidence>
<dbReference type="InterPro" id="IPR000160">
    <property type="entry name" value="GGDEF_dom"/>
</dbReference>
<evidence type="ECO:0000256" key="3">
    <source>
        <dbReference type="SAM" id="Phobius"/>
    </source>
</evidence>
<feature type="transmembrane region" description="Helical" evidence="3">
    <location>
        <begin position="126"/>
        <end position="143"/>
    </location>
</feature>
<dbReference type="EC" id="2.7.7.65" evidence="1"/>
<keyword evidence="5" id="KW-0808">Transferase</keyword>
<name>A0ABT5MX32_9BURK</name>
<keyword evidence="3" id="KW-0472">Membrane</keyword>
<dbReference type="EMBL" id="JAQSIP010000003">
    <property type="protein sequence ID" value="MDD0838602.1"/>
    <property type="molecule type" value="Genomic_DNA"/>
</dbReference>
<accession>A0ABT5MX32</accession>
<keyword evidence="3" id="KW-0812">Transmembrane</keyword>
<evidence type="ECO:0000313" key="5">
    <source>
        <dbReference type="EMBL" id="MDD0838602.1"/>
    </source>
</evidence>
<dbReference type="InterPro" id="IPR043128">
    <property type="entry name" value="Rev_trsase/Diguanyl_cyclase"/>
</dbReference>
<dbReference type="PROSITE" id="PS50887">
    <property type="entry name" value="GGDEF"/>
    <property type="match status" value="1"/>
</dbReference>
<reference evidence="5 6" key="1">
    <citation type="submission" date="2023-02" db="EMBL/GenBank/DDBJ databases">
        <title>Bacterial whole genomic sequence of Curvibacter sp. HBC61.</title>
        <authorList>
            <person name="Le V."/>
            <person name="Ko S.-R."/>
            <person name="Ahn C.-Y."/>
            <person name="Oh H.-M."/>
        </authorList>
    </citation>
    <scope>NUCLEOTIDE SEQUENCE [LARGE SCALE GENOMIC DNA]</scope>
    <source>
        <strain evidence="5 6">HBC61</strain>
    </source>
</reference>
<keyword evidence="3" id="KW-1133">Transmembrane helix</keyword>
<evidence type="ECO:0000256" key="2">
    <source>
        <dbReference type="ARBA" id="ARBA00034247"/>
    </source>
</evidence>
<proteinExistence type="predicted"/>
<sequence>MASPNDLDTPPTADRGWGRLNPRHRLASWGWVWAVCLLLGQERGWPGLPWVAVTLQCLVYPLLSQGWARRQADPWHAARWVLTLDAVCLALWVVWLGVPLWLTYALATASVTSFAALWGRAGLVRAGLAWAGGAGLAGALWGLHLQPHMGPAATACSMLYLTAQLAWWAHVLQRRLSRLSQARQQLAHSERQLRQQLGVVSALQSQWQEQAHHDALTGLFNRRFLDATLARELVRCLRMQSPLSLILIDIDHFKRVNDEHGHAAGDEVLRRLAFLLSNDARASDVVCRHGGEEFLLMLPHMPLATALARAEHYRATLAASVMWIGGQPLNCTLSAGVACYPADGQTAELLVAAADQALYRAKRSGRNQVVAASDEGAVQSARA</sequence>
<dbReference type="Gene3D" id="3.30.70.270">
    <property type="match status" value="1"/>
</dbReference>
<feature type="domain" description="GGDEF" evidence="4">
    <location>
        <begin position="241"/>
        <end position="374"/>
    </location>
</feature>